<evidence type="ECO:0000256" key="1">
    <source>
        <dbReference type="SAM" id="MobiDB-lite"/>
    </source>
</evidence>
<gene>
    <name evidence="2" type="ORF">PoB_004480900</name>
</gene>
<evidence type="ECO:0000313" key="2">
    <source>
        <dbReference type="EMBL" id="GFO18304.1"/>
    </source>
</evidence>
<protein>
    <submittedName>
        <fullName evidence="2">Uncharacterized protein</fullName>
    </submittedName>
</protein>
<reference evidence="2 3" key="1">
    <citation type="journal article" date="2021" name="Elife">
        <title>Chloroplast acquisition without the gene transfer in kleptoplastic sea slugs, Plakobranchus ocellatus.</title>
        <authorList>
            <person name="Maeda T."/>
            <person name="Takahashi S."/>
            <person name="Yoshida T."/>
            <person name="Shimamura S."/>
            <person name="Takaki Y."/>
            <person name="Nagai Y."/>
            <person name="Toyoda A."/>
            <person name="Suzuki Y."/>
            <person name="Arimoto A."/>
            <person name="Ishii H."/>
            <person name="Satoh N."/>
            <person name="Nishiyama T."/>
            <person name="Hasebe M."/>
            <person name="Maruyama T."/>
            <person name="Minagawa J."/>
            <person name="Obokata J."/>
            <person name="Shigenobu S."/>
        </authorList>
    </citation>
    <scope>NUCLEOTIDE SEQUENCE [LARGE SCALE GENOMIC DNA]</scope>
</reference>
<proteinExistence type="predicted"/>
<name>A0AAV4BDT5_9GAST</name>
<dbReference type="EMBL" id="BLXT01004946">
    <property type="protein sequence ID" value="GFO18304.1"/>
    <property type="molecule type" value="Genomic_DNA"/>
</dbReference>
<keyword evidence="3" id="KW-1185">Reference proteome</keyword>
<organism evidence="2 3">
    <name type="scientific">Plakobranchus ocellatus</name>
    <dbReference type="NCBI Taxonomy" id="259542"/>
    <lineage>
        <taxon>Eukaryota</taxon>
        <taxon>Metazoa</taxon>
        <taxon>Spiralia</taxon>
        <taxon>Lophotrochozoa</taxon>
        <taxon>Mollusca</taxon>
        <taxon>Gastropoda</taxon>
        <taxon>Heterobranchia</taxon>
        <taxon>Euthyneura</taxon>
        <taxon>Panpulmonata</taxon>
        <taxon>Sacoglossa</taxon>
        <taxon>Placobranchoidea</taxon>
        <taxon>Plakobranchidae</taxon>
        <taxon>Plakobranchus</taxon>
    </lineage>
</organism>
<feature type="region of interest" description="Disordered" evidence="1">
    <location>
        <begin position="157"/>
        <end position="176"/>
    </location>
</feature>
<dbReference type="AlphaFoldDB" id="A0AAV4BDT5"/>
<comment type="caution">
    <text evidence="2">The sequence shown here is derived from an EMBL/GenBank/DDBJ whole genome shotgun (WGS) entry which is preliminary data.</text>
</comment>
<dbReference type="Proteomes" id="UP000735302">
    <property type="component" value="Unassembled WGS sequence"/>
</dbReference>
<accession>A0AAV4BDT5</accession>
<evidence type="ECO:0000313" key="3">
    <source>
        <dbReference type="Proteomes" id="UP000735302"/>
    </source>
</evidence>
<sequence length="227" mass="25462">MWFIRRMIRISWTGKKSNELVLKEANLQRSLIKTIRRRPCTSRLSSTRHFKLLTWQKQGSNLGNREPPIGCGYWANINRFRTHEYSLRELKLMGRIVFKLNMAIYTDDNNENTATGAAATAAATAVASTDVRHKVLVLTSVVKMRIKEETARQLARTHCRQDTRTDALGRDTSVSSSLPSACPGRFSPLHPAERLCLPVACLLACSGAPLQALPSPTRTIAHPLHPY</sequence>
<feature type="compositionally biased region" description="Basic and acidic residues" evidence="1">
    <location>
        <begin position="159"/>
        <end position="169"/>
    </location>
</feature>